<accession>A0A9E7L4N5</accession>
<proteinExistence type="inferred from homology"/>
<comment type="similarity">
    <text evidence="1">Belongs to the eukaryotic ribosomal protein eS6 family.</text>
</comment>
<dbReference type="EMBL" id="CP097510">
    <property type="protein sequence ID" value="URE37895.1"/>
    <property type="molecule type" value="Genomic_DNA"/>
</dbReference>
<dbReference type="InterPro" id="IPR008889">
    <property type="entry name" value="VQ"/>
</dbReference>
<dbReference type="GO" id="GO:1990904">
    <property type="term" value="C:ribonucleoprotein complex"/>
    <property type="evidence" value="ECO:0007669"/>
    <property type="project" value="UniProtKB-KW"/>
</dbReference>
<dbReference type="GO" id="GO:0006412">
    <property type="term" value="P:translation"/>
    <property type="evidence" value="ECO:0007669"/>
    <property type="project" value="InterPro"/>
</dbReference>
<dbReference type="Pfam" id="PF01092">
    <property type="entry name" value="Ribosomal_S6e"/>
    <property type="match status" value="1"/>
</dbReference>
<evidence type="ECO:0000313" key="7">
    <source>
        <dbReference type="Proteomes" id="UP001055439"/>
    </source>
</evidence>
<evidence type="ECO:0000259" key="5">
    <source>
        <dbReference type="Pfam" id="PF05678"/>
    </source>
</evidence>
<dbReference type="GO" id="GO:0003735">
    <property type="term" value="F:structural constituent of ribosome"/>
    <property type="evidence" value="ECO:0007669"/>
    <property type="project" value="InterPro"/>
</dbReference>
<evidence type="ECO:0000256" key="2">
    <source>
        <dbReference type="ARBA" id="ARBA00022980"/>
    </source>
</evidence>
<dbReference type="Proteomes" id="UP001055439">
    <property type="component" value="Chromosome 8"/>
</dbReference>
<evidence type="ECO:0000256" key="3">
    <source>
        <dbReference type="ARBA" id="ARBA00023274"/>
    </source>
</evidence>
<feature type="compositionally biased region" description="Pro residues" evidence="4">
    <location>
        <begin position="161"/>
        <end position="171"/>
    </location>
</feature>
<dbReference type="Gene3D" id="1.20.5.2650">
    <property type="match status" value="1"/>
</dbReference>
<feature type="region of interest" description="Disordered" evidence="4">
    <location>
        <begin position="1"/>
        <end position="172"/>
    </location>
</feature>
<feature type="region of interest" description="Disordered" evidence="4">
    <location>
        <begin position="394"/>
        <end position="434"/>
    </location>
</feature>
<feature type="compositionally biased region" description="Polar residues" evidence="4">
    <location>
        <begin position="35"/>
        <end position="49"/>
    </location>
</feature>
<organism evidence="6 7">
    <name type="scientific">Musa troglodytarum</name>
    <name type="common">fe'i banana</name>
    <dbReference type="NCBI Taxonomy" id="320322"/>
    <lineage>
        <taxon>Eukaryota</taxon>
        <taxon>Viridiplantae</taxon>
        <taxon>Streptophyta</taxon>
        <taxon>Embryophyta</taxon>
        <taxon>Tracheophyta</taxon>
        <taxon>Spermatophyta</taxon>
        <taxon>Magnoliopsida</taxon>
        <taxon>Liliopsida</taxon>
        <taxon>Zingiberales</taxon>
        <taxon>Musaceae</taxon>
        <taxon>Musa</taxon>
    </lineage>
</organism>
<dbReference type="AlphaFoldDB" id="A0A9E7L4N5"/>
<dbReference type="SMART" id="SM01405">
    <property type="entry name" value="Ribosomal_S6e"/>
    <property type="match status" value="1"/>
</dbReference>
<name>A0A9E7L4N5_9LILI</name>
<keyword evidence="3" id="KW-0687">Ribonucleoprotein</keyword>
<keyword evidence="7" id="KW-1185">Reference proteome</keyword>
<feature type="compositionally biased region" description="Pro residues" evidence="4">
    <location>
        <begin position="127"/>
        <end position="136"/>
    </location>
</feature>
<feature type="domain" description="VQ" evidence="5">
    <location>
        <begin position="94"/>
        <end position="119"/>
    </location>
</feature>
<evidence type="ECO:0000256" key="4">
    <source>
        <dbReference type="SAM" id="MobiDB-lite"/>
    </source>
</evidence>
<evidence type="ECO:0000313" key="6">
    <source>
        <dbReference type="EMBL" id="URE37895.1"/>
    </source>
</evidence>
<reference evidence="6" key="1">
    <citation type="submission" date="2022-05" db="EMBL/GenBank/DDBJ databases">
        <title>The Musa troglodytarum L. genome provides insights into the mechanism of non-climacteric behaviour and enrichment of carotenoids.</title>
        <authorList>
            <person name="Wang J."/>
        </authorList>
    </citation>
    <scope>NUCLEOTIDE SEQUENCE</scope>
    <source>
        <tissue evidence="6">Leaf</tissue>
    </source>
</reference>
<dbReference type="OrthoDB" id="783585at2759"/>
<dbReference type="PANTHER" id="PTHR11502">
    <property type="entry name" value="40S RIBOSOMAL PROTEIN S6"/>
    <property type="match status" value="1"/>
</dbReference>
<dbReference type="InterPro" id="IPR001377">
    <property type="entry name" value="Ribosomal_eS6"/>
</dbReference>
<dbReference type="Pfam" id="PF05678">
    <property type="entry name" value="VQ"/>
    <property type="match status" value="1"/>
</dbReference>
<protein>
    <submittedName>
        <fullName evidence="6">VQ motif</fullName>
    </submittedName>
</protein>
<sequence>MEKTHRCSGTTAAANASSLNGDDNAGTLSGDGGKTRSNGIQSSLKSLNRASYKISKPLPRNPVADPTPVAARAASAPKLPETAAGGSGGPPYQPQPPVYNIDKNDFRDVVQKLTGSPAHHQSRPQPAEAPPLPPHRPCSAAPPSRLHRIRPPPLAQLSPRQTPPVSAPPLPAADVWTRPPLSPLPPLPAVSAAAESPISSYMRRLRSGGVPSALALSPTLAPTMPMVPGLPSVTAGEPQVGRSLMRMALVAIGKGDPFQKHFSDKLESFEATQKYLDSMKRKRIGRDGGRRRKSVRGCIVSPDLSVRNLVIVNKGENDLPGLTDVERPGVRGRKRASKIRKLFNLSKEDDVRKYVTTYRRTFTTNSGAKKCSKAPKIQRLVTPLTLQRRRRELQRQCQKQPSTRSHLLPDSRSRGSLAKRRSKLSAASKPSVAA</sequence>
<feature type="compositionally biased region" description="Polar residues" evidence="4">
    <location>
        <begin position="7"/>
        <end position="21"/>
    </location>
</feature>
<keyword evidence="2" id="KW-0689">Ribosomal protein</keyword>
<dbReference type="GO" id="GO:0005840">
    <property type="term" value="C:ribosome"/>
    <property type="evidence" value="ECO:0007669"/>
    <property type="project" value="UniProtKB-KW"/>
</dbReference>
<gene>
    <name evidence="6" type="ORF">MUK42_15505</name>
</gene>
<evidence type="ECO:0000256" key="1">
    <source>
        <dbReference type="ARBA" id="ARBA00009312"/>
    </source>
</evidence>